<dbReference type="SUPFAM" id="SSF47874">
    <property type="entry name" value="Annexin"/>
    <property type="match status" value="1"/>
</dbReference>
<dbReference type="InterPro" id="IPR001464">
    <property type="entry name" value="Annexin"/>
</dbReference>
<dbReference type="InterPro" id="IPR005828">
    <property type="entry name" value="MFS_sugar_transport-like"/>
</dbReference>
<comment type="similarity">
    <text evidence="4">Belongs to the annexin family.</text>
</comment>
<dbReference type="RefSeq" id="XP_006877952.1">
    <property type="nucleotide sequence ID" value="XM_006877890.1"/>
</dbReference>
<keyword evidence="9 11" id="KW-0472">Membrane</keyword>
<dbReference type="InterPro" id="IPR002391">
    <property type="entry name" value="ANX4"/>
</dbReference>
<dbReference type="AlphaFoldDB" id="A0A9B0X470"/>
<dbReference type="InterPro" id="IPR037104">
    <property type="entry name" value="Annexin_sf"/>
</dbReference>
<dbReference type="Pfam" id="PF00083">
    <property type="entry name" value="Sugar_tr"/>
    <property type="match status" value="1"/>
</dbReference>
<dbReference type="GO" id="GO:0005509">
    <property type="term" value="F:calcium ion binding"/>
    <property type="evidence" value="ECO:0007669"/>
    <property type="project" value="InterPro"/>
</dbReference>
<dbReference type="OrthoDB" id="2544694at2759"/>
<dbReference type="Gene3D" id="1.10.220.10">
    <property type="entry name" value="Annexin"/>
    <property type="match status" value="1"/>
</dbReference>
<evidence type="ECO:0000256" key="9">
    <source>
        <dbReference type="ARBA" id="ARBA00023136"/>
    </source>
</evidence>
<evidence type="ECO:0000256" key="6">
    <source>
        <dbReference type="ARBA" id="ARBA00022737"/>
    </source>
</evidence>
<dbReference type="PANTHER" id="PTHR24064">
    <property type="entry name" value="SOLUTE CARRIER FAMILY 22 MEMBER"/>
    <property type="match status" value="1"/>
</dbReference>
<dbReference type="PRINTS" id="PR00196">
    <property type="entry name" value="ANNEXIN"/>
</dbReference>
<dbReference type="PRINTS" id="PR00200">
    <property type="entry name" value="ANNEXINIV"/>
</dbReference>
<keyword evidence="10" id="KW-0041">Annexin</keyword>
<comment type="subcellular location">
    <subcellularLocation>
        <location evidence="2">Cytoplasmic vesicle membrane</location>
        <topology evidence="2">Peripheral membrane protein</topology>
    </subcellularLocation>
    <subcellularLocation>
        <location evidence="3">Cytoplasmic vesicle</location>
        <location evidence="3">Secretory vesicle</location>
    </subcellularLocation>
    <subcellularLocation>
        <location evidence="1">Membrane</location>
        <topology evidence="1">Multi-pass membrane protein</topology>
    </subcellularLocation>
</comment>
<dbReference type="PROSITE" id="PS51897">
    <property type="entry name" value="ANNEXIN_2"/>
    <property type="match status" value="1"/>
</dbReference>
<evidence type="ECO:0000256" key="11">
    <source>
        <dbReference type="SAM" id="Phobius"/>
    </source>
</evidence>
<feature type="transmembrane region" description="Helical" evidence="11">
    <location>
        <begin position="461"/>
        <end position="478"/>
    </location>
</feature>
<sequence length="514" mass="56706">MGFQDLLHQAGGQGRFQILQIAFLVTSNMIVFMHTVLENFTAAIPGHRCWVYILDNVTVSDNGTGTFSHEALLRISIPLDSNLKPENCHRFLHPQWQLLHLNGASHNTSELDTEPCVDGWVYDKSIFPSTIVTKWDLVCGSKSLRSVVQFLFMVGTLVGGLVFGHLSDSFSKCTVLASKRGTVKAALGFNAIEDAQCLRKAMKGLRTYKYGIINVRAYHNTAQSQEARTAYKTNVGRDLLHALKSELSGNFEQVILGMMVPTVLGPPPANLMATDKGLLLQVLKSTMEEELQAAQIKPSLSDLFSSRILRKWICLTSFVKFSVTIAIFGLLFNLQHLGNNVFLFQVLFGVVSLAVRGPALLTIKHIGRQGSQMVFMFLLGTSILVIIFVPQEMQTFRVILAILGIGAASASSTCASIHFSELFPTLIRARTSGINLMASSTGAALSPLVMILAMYSAPLPWIIYGVFPILSFFVVFLIPETKNKPLHDTIQEVENERKVSRKAKEKTCIKVTPL</sequence>
<dbReference type="Pfam" id="PF00191">
    <property type="entry name" value="Annexin"/>
    <property type="match status" value="1"/>
</dbReference>
<dbReference type="SUPFAM" id="SSF103473">
    <property type="entry name" value="MFS general substrate transporter"/>
    <property type="match status" value="1"/>
</dbReference>
<feature type="transmembrane region" description="Helical" evidence="11">
    <location>
        <begin position="312"/>
        <end position="335"/>
    </location>
</feature>
<keyword evidence="7 11" id="KW-1133">Transmembrane helix</keyword>
<name>A0A9B0X470_CHRAS</name>
<feature type="transmembrane region" description="Helical" evidence="11">
    <location>
        <begin position="396"/>
        <end position="420"/>
    </location>
</feature>
<accession>A0A9B0X470</accession>
<dbReference type="Gene3D" id="1.20.1250.20">
    <property type="entry name" value="MFS general substrate transporter like domains"/>
    <property type="match status" value="1"/>
</dbReference>
<evidence type="ECO:0000256" key="1">
    <source>
        <dbReference type="ARBA" id="ARBA00004141"/>
    </source>
</evidence>
<dbReference type="GO" id="GO:0005544">
    <property type="term" value="F:calcium-dependent phospholipid binding"/>
    <property type="evidence" value="ECO:0007669"/>
    <property type="project" value="InterPro"/>
</dbReference>
<feature type="transmembrane region" description="Helical" evidence="11">
    <location>
        <begin position="373"/>
        <end position="390"/>
    </location>
</feature>
<dbReference type="InterPro" id="IPR036259">
    <property type="entry name" value="MFS_trans_sf"/>
</dbReference>
<organism evidence="12 13">
    <name type="scientific">Chrysochloris asiatica</name>
    <name type="common">Cape golden mole</name>
    <dbReference type="NCBI Taxonomy" id="185453"/>
    <lineage>
        <taxon>Eukaryota</taxon>
        <taxon>Metazoa</taxon>
        <taxon>Chordata</taxon>
        <taxon>Craniata</taxon>
        <taxon>Vertebrata</taxon>
        <taxon>Euteleostomi</taxon>
        <taxon>Mammalia</taxon>
        <taxon>Eutheria</taxon>
        <taxon>Afrotheria</taxon>
        <taxon>Chrysochloridae</taxon>
        <taxon>Chrysochlorinae</taxon>
        <taxon>Chrysochloris</taxon>
    </lineage>
</organism>
<reference evidence="13" key="1">
    <citation type="submission" date="2025-08" db="UniProtKB">
        <authorList>
            <consortium name="RefSeq"/>
        </authorList>
    </citation>
    <scope>IDENTIFICATION</scope>
    <source>
        <tissue evidence="13">Spleen</tissue>
    </source>
</reference>
<keyword evidence="5 11" id="KW-0812">Transmembrane</keyword>
<evidence type="ECO:0000313" key="12">
    <source>
        <dbReference type="Proteomes" id="UP000504623"/>
    </source>
</evidence>
<dbReference type="InterPro" id="IPR018502">
    <property type="entry name" value="Annexin_repeat"/>
</dbReference>
<dbReference type="GO" id="GO:0030133">
    <property type="term" value="C:transport vesicle"/>
    <property type="evidence" value="ECO:0007669"/>
    <property type="project" value="UniProtKB-SubCell"/>
</dbReference>
<dbReference type="GO" id="GO:0022857">
    <property type="term" value="F:transmembrane transporter activity"/>
    <property type="evidence" value="ECO:0007669"/>
    <property type="project" value="InterPro"/>
</dbReference>
<keyword evidence="12" id="KW-1185">Reference proteome</keyword>
<evidence type="ECO:0000256" key="7">
    <source>
        <dbReference type="ARBA" id="ARBA00022989"/>
    </source>
</evidence>
<evidence type="ECO:0000256" key="5">
    <source>
        <dbReference type="ARBA" id="ARBA00022692"/>
    </source>
</evidence>
<feature type="transmembrane region" description="Helical" evidence="11">
    <location>
        <begin position="341"/>
        <end position="361"/>
    </location>
</feature>
<evidence type="ECO:0000256" key="2">
    <source>
        <dbReference type="ARBA" id="ARBA00004284"/>
    </source>
</evidence>
<gene>
    <name evidence="13" type="primary">SLC22A10</name>
</gene>
<evidence type="ECO:0000256" key="3">
    <source>
        <dbReference type="ARBA" id="ARBA00004398"/>
    </source>
</evidence>
<dbReference type="SMART" id="SM00335">
    <property type="entry name" value="ANX"/>
    <property type="match status" value="1"/>
</dbReference>
<evidence type="ECO:0000256" key="4">
    <source>
        <dbReference type="ARBA" id="ARBA00007831"/>
    </source>
</evidence>
<dbReference type="CTD" id="387775"/>
<dbReference type="Proteomes" id="UP000504623">
    <property type="component" value="Unplaced"/>
</dbReference>
<evidence type="ECO:0000313" key="13">
    <source>
        <dbReference type="RefSeq" id="XP_006877952.1"/>
    </source>
</evidence>
<protein>
    <submittedName>
        <fullName evidence="13">Solute carrier family 22 member 10</fullName>
    </submittedName>
</protein>
<dbReference type="GO" id="GO:0030659">
    <property type="term" value="C:cytoplasmic vesicle membrane"/>
    <property type="evidence" value="ECO:0007669"/>
    <property type="project" value="UniProtKB-SubCell"/>
</dbReference>
<evidence type="ECO:0000256" key="8">
    <source>
        <dbReference type="ARBA" id="ARBA00022990"/>
    </source>
</evidence>
<keyword evidence="6" id="KW-0677">Repeat</keyword>
<dbReference type="GeneID" id="102836949"/>
<proteinExistence type="inferred from homology"/>
<keyword evidence="8" id="KW-0007">Acetylation</keyword>
<evidence type="ECO:0000256" key="10">
    <source>
        <dbReference type="ARBA" id="ARBA00023216"/>
    </source>
</evidence>